<dbReference type="Pfam" id="PF00172">
    <property type="entry name" value="Zn_clus"/>
    <property type="match status" value="1"/>
</dbReference>
<dbReference type="GO" id="GO:0005634">
    <property type="term" value="C:nucleus"/>
    <property type="evidence" value="ECO:0007669"/>
    <property type="project" value="InterPro"/>
</dbReference>
<dbReference type="RefSeq" id="XP_040719590.1">
    <property type="nucleotide sequence ID" value="XM_040859333.1"/>
</dbReference>
<sequence length="498" mass="54077">MTDAHPNAQLPNMPHSQAPARRNRSLTTSKLRYSCHACALSKVKCPKEKPSCSRCLSRGITCEYFVTKRPGRKRDNSQSQYMSNNNGPYDTNDLLRQSALSGQGPWLSSNTNTTLVGTNNYMSPSNLIATTPQPGNVSAAECSSATSDVFSGLWMPPEPCLSPTLAGLNNEFNDFFTSPTDVLELETLEYNSHNYNQGRNDISKLLIPDDINHELISEISSSDRPNASKASSPSPNGQALLTQSDTSVSLASDSAGCCLMQALDLLKNLSSTAATKPSTCHLSNSPADFVKLSLVNPNGSSNSRHQSVQTVVQENREINQAVSNMLQCSCAEDGYLLTTLSMILFKILGRYAVAARMEPQPREPKALENRDGNKSNGSSRRASSTLEQQMIQLGSSGSSSTSTSCYGPDDQDLGRKDTQLILSELHRVQRLVNELSPIFKAHGLGATKRGGYCQITLGWNGERAATTFSGTILDQIEVDLRRCLSALSSEIINTLRHN</sequence>
<keyword evidence="9" id="KW-1185">Reference proteome</keyword>
<feature type="domain" description="Zn(2)-C6 fungal-type" evidence="7">
    <location>
        <begin position="34"/>
        <end position="64"/>
    </location>
</feature>
<dbReference type="CDD" id="cd00067">
    <property type="entry name" value="GAL4"/>
    <property type="match status" value="1"/>
</dbReference>
<keyword evidence="4" id="KW-0804">Transcription</keyword>
<accession>A0A1Y2EDK8</accession>
<feature type="region of interest" description="Disordered" evidence="6">
    <location>
        <begin position="1"/>
        <end position="25"/>
    </location>
</feature>
<evidence type="ECO:0000256" key="5">
    <source>
        <dbReference type="ARBA" id="ARBA00023242"/>
    </source>
</evidence>
<organism evidence="8 9">
    <name type="scientific">Pseudomassariella vexata</name>
    <dbReference type="NCBI Taxonomy" id="1141098"/>
    <lineage>
        <taxon>Eukaryota</taxon>
        <taxon>Fungi</taxon>
        <taxon>Dikarya</taxon>
        <taxon>Ascomycota</taxon>
        <taxon>Pezizomycotina</taxon>
        <taxon>Sordariomycetes</taxon>
        <taxon>Xylariomycetidae</taxon>
        <taxon>Amphisphaeriales</taxon>
        <taxon>Pseudomassariaceae</taxon>
        <taxon>Pseudomassariella</taxon>
    </lineage>
</organism>
<dbReference type="InterPro" id="IPR001138">
    <property type="entry name" value="Zn2Cys6_DnaBD"/>
</dbReference>
<proteinExistence type="predicted"/>
<dbReference type="GeneID" id="63775545"/>
<dbReference type="Proteomes" id="UP000193689">
    <property type="component" value="Unassembled WGS sequence"/>
</dbReference>
<feature type="region of interest" description="Disordered" evidence="6">
    <location>
        <begin position="358"/>
        <end position="411"/>
    </location>
</feature>
<feature type="compositionally biased region" description="Low complexity" evidence="6">
    <location>
        <begin position="225"/>
        <end position="236"/>
    </location>
</feature>
<dbReference type="GO" id="GO:0045122">
    <property type="term" value="P:aflatoxin biosynthetic process"/>
    <property type="evidence" value="ECO:0007669"/>
    <property type="project" value="InterPro"/>
</dbReference>
<keyword evidence="5" id="KW-0539">Nucleus</keyword>
<feature type="compositionally biased region" description="Basic and acidic residues" evidence="6">
    <location>
        <begin position="359"/>
        <end position="373"/>
    </location>
</feature>
<dbReference type="GO" id="GO:0003677">
    <property type="term" value="F:DNA binding"/>
    <property type="evidence" value="ECO:0007669"/>
    <property type="project" value="UniProtKB-KW"/>
</dbReference>
<dbReference type="PANTHER" id="PTHR31069:SF31">
    <property type="entry name" value="MONODICTYPHENONE CLUSTER TRANSCRIPTION FACTOR-RELATED"/>
    <property type="match status" value="1"/>
</dbReference>
<dbReference type="InParanoid" id="A0A1Y2EDK8"/>
<keyword evidence="2" id="KW-0805">Transcription regulation</keyword>
<dbReference type="Gene3D" id="4.10.240.10">
    <property type="entry name" value="Zn(2)-C6 fungal-type DNA-binding domain"/>
    <property type="match status" value="1"/>
</dbReference>
<dbReference type="SUPFAM" id="SSF57701">
    <property type="entry name" value="Zn2/Cys6 DNA-binding domain"/>
    <property type="match status" value="1"/>
</dbReference>
<protein>
    <submittedName>
        <fullName evidence="8">Aflatoxin regulatory protein-domain-containing protein</fullName>
    </submittedName>
</protein>
<evidence type="ECO:0000256" key="1">
    <source>
        <dbReference type="ARBA" id="ARBA00022723"/>
    </source>
</evidence>
<evidence type="ECO:0000256" key="3">
    <source>
        <dbReference type="ARBA" id="ARBA00023125"/>
    </source>
</evidence>
<evidence type="ECO:0000256" key="2">
    <source>
        <dbReference type="ARBA" id="ARBA00023015"/>
    </source>
</evidence>
<name>A0A1Y2EDK8_9PEZI</name>
<dbReference type="PANTHER" id="PTHR31069">
    <property type="entry name" value="OLEATE-ACTIVATED TRANSCRIPTION FACTOR 1-RELATED"/>
    <property type="match status" value="1"/>
</dbReference>
<dbReference type="EMBL" id="MCFJ01000002">
    <property type="protein sequence ID" value="ORY69640.1"/>
    <property type="molecule type" value="Genomic_DNA"/>
</dbReference>
<keyword evidence="3" id="KW-0238">DNA-binding</keyword>
<feature type="region of interest" description="Disordered" evidence="6">
    <location>
        <begin position="220"/>
        <end position="243"/>
    </location>
</feature>
<dbReference type="Pfam" id="PF08493">
    <property type="entry name" value="AflR"/>
    <property type="match status" value="1"/>
</dbReference>
<evidence type="ECO:0000313" key="9">
    <source>
        <dbReference type="Proteomes" id="UP000193689"/>
    </source>
</evidence>
<evidence type="ECO:0000256" key="6">
    <source>
        <dbReference type="SAM" id="MobiDB-lite"/>
    </source>
</evidence>
<dbReference type="AlphaFoldDB" id="A0A1Y2EDK8"/>
<dbReference type="GO" id="GO:0008270">
    <property type="term" value="F:zinc ion binding"/>
    <property type="evidence" value="ECO:0007669"/>
    <property type="project" value="InterPro"/>
</dbReference>
<feature type="compositionally biased region" description="Low complexity" evidence="6">
    <location>
        <begin position="394"/>
        <end position="404"/>
    </location>
</feature>
<evidence type="ECO:0000256" key="4">
    <source>
        <dbReference type="ARBA" id="ARBA00023163"/>
    </source>
</evidence>
<comment type="caution">
    <text evidence="8">The sequence shown here is derived from an EMBL/GenBank/DDBJ whole genome shotgun (WGS) entry which is preliminary data.</text>
</comment>
<dbReference type="SMART" id="SM00066">
    <property type="entry name" value="GAL4"/>
    <property type="match status" value="1"/>
</dbReference>
<dbReference type="InterPro" id="IPR050675">
    <property type="entry name" value="OAF3"/>
</dbReference>
<dbReference type="OrthoDB" id="2943660at2759"/>
<dbReference type="InterPro" id="IPR036864">
    <property type="entry name" value="Zn2-C6_fun-type_DNA-bd_sf"/>
</dbReference>
<reference evidence="8 9" key="1">
    <citation type="submission" date="2016-07" db="EMBL/GenBank/DDBJ databases">
        <title>Pervasive Adenine N6-methylation of Active Genes in Fungi.</title>
        <authorList>
            <consortium name="DOE Joint Genome Institute"/>
            <person name="Mondo S.J."/>
            <person name="Dannebaum R.O."/>
            <person name="Kuo R.C."/>
            <person name="Labutti K."/>
            <person name="Haridas S."/>
            <person name="Kuo A."/>
            <person name="Salamov A."/>
            <person name="Ahrendt S.R."/>
            <person name="Lipzen A."/>
            <person name="Sullivan W."/>
            <person name="Andreopoulos W.B."/>
            <person name="Clum A."/>
            <person name="Lindquist E."/>
            <person name="Daum C."/>
            <person name="Ramamoorthy G.K."/>
            <person name="Gryganskyi A."/>
            <person name="Culley D."/>
            <person name="Magnuson J.K."/>
            <person name="James T.Y."/>
            <person name="O'Malley M.A."/>
            <person name="Stajich J.E."/>
            <person name="Spatafora J.W."/>
            <person name="Visel A."/>
            <person name="Grigoriev I.V."/>
        </authorList>
    </citation>
    <scope>NUCLEOTIDE SEQUENCE [LARGE SCALE GENOMIC DNA]</scope>
    <source>
        <strain evidence="8 9">CBS 129021</strain>
    </source>
</reference>
<feature type="compositionally biased region" description="Polar residues" evidence="6">
    <location>
        <begin position="374"/>
        <end position="393"/>
    </location>
</feature>
<dbReference type="InterPro" id="IPR013700">
    <property type="entry name" value="AflR"/>
</dbReference>
<evidence type="ECO:0000313" key="8">
    <source>
        <dbReference type="EMBL" id="ORY69640.1"/>
    </source>
</evidence>
<evidence type="ECO:0000259" key="7">
    <source>
        <dbReference type="PROSITE" id="PS50048"/>
    </source>
</evidence>
<dbReference type="GO" id="GO:0000981">
    <property type="term" value="F:DNA-binding transcription factor activity, RNA polymerase II-specific"/>
    <property type="evidence" value="ECO:0007669"/>
    <property type="project" value="InterPro"/>
</dbReference>
<keyword evidence="1" id="KW-0479">Metal-binding</keyword>
<dbReference type="PRINTS" id="PR00755">
    <property type="entry name" value="AFLATOXINBRP"/>
</dbReference>
<dbReference type="STRING" id="1141098.A0A1Y2EDK8"/>
<dbReference type="PROSITE" id="PS00463">
    <property type="entry name" value="ZN2_CY6_FUNGAL_1"/>
    <property type="match status" value="1"/>
</dbReference>
<gene>
    <name evidence="8" type="ORF">BCR38DRAFT_419680</name>
</gene>
<dbReference type="PROSITE" id="PS50048">
    <property type="entry name" value="ZN2_CY6_FUNGAL_2"/>
    <property type="match status" value="1"/>
</dbReference>